<name>A5WHR9_PSYWF</name>
<proteinExistence type="inferred from homology"/>
<organism evidence="9">
    <name type="scientific">Psychrobacter sp. (strain PRwf-1)</name>
    <dbReference type="NCBI Taxonomy" id="349106"/>
    <lineage>
        <taxon>Bacteria</taxon>
        <taxon>Pseudomonadati</taxon>
        <taxon>Pseudomonadota</taxon>
        <taxon>Gammaproteobacteria</taxon>
        <taxon>Moraxellales</taxon>
        <taxon>Moraxellaceae</taxon>
        <taxon>Psychrobacter</taxon>
    </lineage>
</organism>
<comment type="subunit">
    <text evidence="3">The complex is composed of two ATP-binding proteins (PstB), two transmembrane proteins (PstC and PstA) and a solute-binding protein (PstS).</text>
</comment>
<dbReference type="InterPro" id="IPR050962">
    <property type="entry name" value="Phosphate-bind_PstS"/>
</dbReference>
<evidence type="ECO:0000256" key="2">
    <source>
        <dbReference type="ARBA" id="ARBA00008725"/>
    </source>
</evidence>
<dbReference type="GO" id="GO:0042301">
    <property type="term" value="F:phosphate ion binding"/>
    <property type="evidence" value="ECO:0007669"/>
    <property type="project" value="InterPro"/>
</dbReference>
<dbReference type="eggNOG" id="COG0226">
    <property type="taxonomic scope" value="Bacteria"/>
</dbReference>
<evidence type="ECO:0000256" key="6">
    <source>
        <dbReference type="ARBA" id="ARBA00022592"/>
    </source>
</evidence>
<dbReference type="STRING" id="349106.PsycPRwf_2270"/>
<dbReference type="PIRSF" id="PIRSF002756">
    <property type="entry name" value="PstS"/>
    <property type="match status" value="1"/>
</dbReference>
<dbReference type="InterPro" id="IPR024370">
    <property type="entry name" value="PBP_domain"/>
</dbReference>
<dbReference type="AlphaFoldDB" id="A5WHR9"/>
<accession>A5WHR9</accession>
<evidence type="ECO:0000259" key="8">
    <source>
        <dbReference type="Pfam" id="PF12849"/>
    </source>
</evidence>
<feature type="transmembrane region" description="Helical" evidence="7">
    <location>
        <begin position="18"/>
        <end position="37"/>
    </location>
</feature>
<dbReference type="PANTHER" id="PTHR42996:SF1">
    <property type="entry name" value="PHOSPHATE-BINDING PROTEIN PSTS"/>
    <property type="match status" value="1"/>
</dbReference>
<dbReference type="PANTHER" id="PTHR42996">
    <property type="entry name" value="PHOSPHATE-BINDING PROTEIN PSTS"/>
    <property type="match status" value="1"/>
</dbReference>
<sequence length="435" mass="46636">MCSIQYKTDKSVVNYSDLYQAALLYPLLSLCISYILYKNIFYSLGEIMRYSLLAVTVASMLALTACDKKEAATADDTTAASSAAASTANTSESTSAAAGEFKSAEGIEMNITGAGASFPQPIYIKWSADYNKETKGQVNYQSIGSSGGIKQIVSNTVDFGASDAPMTPEELEKEGLIQFPTVIGGVVPVINVEGIKPGELKLDGETLANIYLGKISKWNDPAIAALNPELTLPDTAITTVFRSDGSGTTFNFTDYLAKVSPEWKDSIGVDKTVQWPTSATGVGGKGNEGVASNVSRMANSIGYVEYAYAKQNNMSYAAMKNAAGNIVQPSAETFAAAGDIDWSKQDGFYKVITNSDTDQAWPIAAATFILVHKNPKNPQKVAGVLNFFDWAYTRGDEDAMSLDFVPFSDKAVALFKAKWNEVVDKDGKPVYTPAQ</sequence>
<dbReference type="EMBL" id="CP000713">
    <property type="protein sequence ID" value="ABQ95210.1"/>
    <property type="molecule type" value="Genomic_DNA"/>
</dbReference>
<dbReference type="NCBIfam" id="NF008171">
    <property type="entry name" value="PRK10918.1"/>
    <property type="match status" value="1"/>
</dbReference>
<dbReference type="Pfam" id="PF12849">
    <property type="entry name" value="PBP_like_2"/>
    <property type="match status" value="1"/>
</dbReference>
<dbReference type="GO" id="GO:0035435">
    <property type="term" value="P:phosphate ion transmembrane transport"/>
    <property type="evidence" value="ECO:0007669"/>
    <property type="project" value="InterPro"/>
</dbReference>
<keyword evidence="7" id="KW-0812">Transmembrane</keyword>
<evidence type="ECO:0000256" key="3">
    <source>
        <dbReference type="ARBA" id="ARBA00011529"/>
    </source>
</evidence>
<dbReference type="Gene3D" id="3.40.190.10">
    <property type="entry name" value="Periplasmic binding protein-like II"/>
    <property type="match status" value="2"/>
</dbReference>
<evidence type="ECO:0000256" key="5">
    <source>
        <dbReference type="ARBA" id="ARBA00022448"/>
    </source>
</evidence>
<keyword evidence="5" id="KW-0813">Transport</keyword>
<protein>
    <recommendedName>
        <fullName evidence="4">Phosphate-binding protein PstS</fullName>
    </recommendedName>
</protein>
<gene>
    <name evidence="9" type="ordered locus">PsycPRwf_2270</name>
</gene>
<dbReference type="NCBIfam" id="TIGR00975">
    <property type="entry name" value="3a0107s03"/>
    <property type="match status" value="1"/>
</dbReference>
<comment type="similarity">
    <text evidence="2">Belongs to the PstS family.</text>
</comment>
<evidence type="ECO:0000256" key="4">
    <source>
        <dbReference type="ARBA" id="ARBA00021889"/>
    </source>
</evidence>
<dbReference type="SUPFAM" id="SSF53850">
    <property type="entry name" value="Periplasmic binding protein-like II"/>
    <property type="match status" value="1"/>
</dbReference>
<dbReference type="CDD" id="cd13565">
    <property type="entry name" value="PBP2_PstS"/>
    <property type="match status" value="1"/>
</dbReference>
<dbReference type="GO" id="GO:0043190">
    <property type="term" value="C:ATP-binding cassette (ABC) transporter complex"/>
    <property type="evidence" value="ECO:0007669"/>
    <property type="project" value="InterPro"/>
</dbReference>
<evidence type="ECO:0000256" key="1">
    <source>
        <dbReference type="ARBA" id="ARBA00002841"/>
    </source>
</evidence>
<keyword evidence="7" id="KW-0472">Membrane</keyword>
<evidence type="ECO:0000313" key="9">
    <source>
        <dbReference type="EMBL" id="ABQ95210.1"/>
    </source>
</evidence>
<keyword evidence="7" id="KW-1133">Transmembrane helix</keyword>
<reference evidence="9" key="1">
    <citation type="submission" date="2007-05" db="EMBL/GenBank/DDBJ databases">
        <title>Complete sequence of chromosome of Psychrobacter sp. PRwf-1.</title>
        <authorList>
            <consortium name="US DOE Joint Genome Institute"/>
            <person name="Copeland A."/>
            <person name="Lucas S."/>
            <person name="Lapidus A."/>
            <person name="Barry K."/>
            <person name="Detter J.C."/>
            <person name="Glavina del Rio T."/>
            <person name="Hammon N."/>
            <person name="Israni S."/>
            <person name="Dalin E."/>
            <person name="Tice H."/>
            <person name="Pitluck S."/>
            <person name="Chain P."/>
            <person name="Malfatti S."/>
            <person name="Shin M."/>
            <person name="Vergez L."/>
            <person name="Schmutz J."/>
            <person name="Larimer F."/>
            <person name="Land M."/>
            <person name="Hauser L."/>
            <person name="Kyrpides N."/>
            <person name="Kim E."/>
            <person name="Tiedje J."/>
            <person name="Richardson P."/>
        </authorList>
    </citation>
    <scope>NUCLEOTIDE SEQUENCE [LARGE SCALE GENOMIC DNA]</scope>
    <source>
        <strain evidence="9">PRwf-1</strain>
    </source>
</reference>
<dbReference type="KEGG" id="prw:PsycPRwf_2270"/>
<feature type="domain" description="PBP" evidence="8">
    <location>
        <begin position="91"/>
        <end position="392"/>
    </location>
</feature>
<dbReference type="InterPro" id="IPR005673">
    <property type="entry name" value="ABC_phos-bd_PstS"/>
</dbReference>
<comment type="function">
    <text evidence="1">Part of the ABC transporter complex PstSACB involved in phosphate import.</text>
</comment>
<keyword evidence="6" id="KW-0592">Phosphate transport</keyword>
<evidence type="ECO:0000256" key="7">
    <source>
        <dbReference type="SAM" id="Phobius"/>
    </source>
</evidence>
<dbReference type="HOGENOM" id="CLU_034528_1_0_6"/>